<accession>A0AAV3SFU0</accession>
<geneLocation type="plasmid" evidence="2 3">
    <name>unnamed2</name>
</geneLocation>
<dbReference type="Gene3D" id="3.90.226.10">
    <property type="entry name" value="2-enoyl-CoA Hydratase, Chain A, domain 1"/>
    <property type="match status" value="1"/>
</dbReference>
<protein>
    <submittedName>
        <fullName evidence="1">Enoyl-CoA hydratase/isomerase family protein</fullName>
    </submittedName>
</protein>
<organism evidence="1 4">
    <name type="scientific">Halococcus dombrowskii</name>
    <dbReference type="NCBI Taxonomy" id="179637"/>
    <lineage>
        <taxon>Archaea</taxon>
        <taxon>Methanobacteriati</taxon>
        <taxon>Methanobacteriota</taxon>
        <taxon>Stenosarchaea group</taxon>
        <taxon>Halobacteria</taxon>
        <taxon>Halobacteriales</taxon>
        <taxon>Halococcaceae</taxon>
        <taxon>Halococcus</taxon>
    </lineage>
</organism>
<dbReference type="Pfam" id="PF00378">
    <property type="entry name" value="ECH_1"/>
    <property type="match status" value="1"/>
</dbReference>
<gene>
    <name evidence="1" type="ORF">GCM10008985_16170</name>
    <name evidence="2" type="ORF">MUK72_17275</name>
</gene>
<dbReference type="GeneID" id="71763637"/>
<proteinExistence type="predicted"/>
<reference evidence="2" key="2">
    <citation type="submission" date="2022-04" db="EMBL/GenBank/DDBJ databases">
        <title>Sequencing and genomic assembly of Halococcus dombrowskii.</title>
        <authorList>
            <person name="Lim S.W."/>
            <person name="MacLea K.S."/>
        </authorList>
    </citation>
    <scope>NUCLEOTIDE SEQUENCE</scope>
    <source>
        <strain evidence="2">H4</strain>
        <plasmid evidence="2">unnamed2</plasmid>
    </source>
</reference>
<keyword evidence="3" id="KW-1185">Reference proteome</keyword>
<dbReference type="KEGG" id="hdo:MUK72_17275"/>
<reference evidence="1" key="1">
    <citation type="journal article" date="2014" name="Int. J. Syst. Evol. Microbiol.">
        <title>Complete genome sequence of Corynebacterium casei LMG S-19264T (=DSM 44701T), isolated from a smear-ripened cheese.</title>
        <authorList>
            <consortium name="US DOE Joint Genome Institute (JGI-PGF)"/>
            <person name="Walter F."/>
            <person name="Albersmeier A."/>
            <person name="Kalinowski J."/>
            <person name="Ruckert C."/>
        </authorList>
    </citation>
    <scope>NUCLEOTIDE SEQUENCE</scope>
    <source>
        <strain evidence="1">JCM 12289</strain>
    </source>
</reference>
<sequence>MRDHDKVAVDHDEDSGIAFVRLDNPPQNVIDLELLLDLKDALDEMDTDDAIDAIILGTAQDVFCSGADLDEISGLDAEEGNRWLTAYMDTVDRLRDTGKPTIAAVERTCVAGGNELVMGCDLIVAGESATFGQPEVLVGSTAAGGGLQLLPLIVGEKRAREMLLTGDLLSAEEAERFGLVNRVVEDATTDDKAVKLALDIIENSSPQAYRMMKAVMKSWTNLAMHHREMAREMTAAVWNSTEFDERAREFLTNEELDPRSFTGVRPK</sequence>
<dbReference type="CDD" id="cd06558">
    <property type="entry name" value="crotonase-like"/>
    <property type="match status" value="1"/>
</dbReference>
<dbReference type="Proteomes" id="UP000830542">
    <property type="component" value="Plasmid unnamed2"/>
</dbReference>
<dbReference type="SUPFAM" id="SSF52096">
    <property type="entry name" value="ClpP/crotonase"/>
    <property type="match status" value="1"/>
</dbReference>
<dbReference type="EMBL" id="CP095007">
    <property type="protein sequence ID" value="UOO96959.1"/>
    <property type="molecule type" value="Genomic_DNA"/>
</dbReference>
<dbReference type="PANTHER" id="PTHR11941:SF54">
    <property type="entry name" value="ENOYL-COA HYDRATASE, MITOCHONDRIAL"/>
    <property type="match status" value="1"/>
</dbReference>
<dbReference type="InterPro" id="IPR029045">
    <property type="entry name" value="ClpP/crotonase-like_dom_sf"/>
</dbReference>
<evidence type="ECO:0000313" key="2">
    <source>
        <dbReference type="EMBL" id="UOO96959.1"/>
    </source>
</evidence>
<dbReference type="AlphaFoldDB" id="A0AAV3SFU0"/>
<dbReference type="GO" id="GO:0006635">
    <property type="term" value="P:fatty acid beta-oxidation"/>
    <property type="evidence" value="ECO:0007669"/>
    <property type="project" value="TreeGrafter"/>
</dbReference>
<keyword evidence="2" id="KW-0614">Plasmid</keyword>
<evidence type="ECO:0000313" key="1">
    <source>
        <dbReference type="EMBL" id="GAA0460476.1"/>
    </source>
</evidence>
<evidence type="ECO:0000313" key="3">
    <source>
        <dbReference type="Proteomes" id="UP000830542"/>
    </source>
</evidence>
<dbReference type="Proteomes" id="UP001500962">
    <property type="component" value="Unassembled WGS sequence"/>
</dbReference>
<dbReference type="RefSeq" id="WP_244706169.1">
    <property type="nucleotide sequence ID" value="NZ_BAAADN010000025.1"/>
</dbReference>
<evidence type="ECO:0000313" key="4">
    <source>
        <dbReference type="Proteomes" id="UP001500962"/>
    </source>
</evidence>
<name>A0AAV3SFU0_HALDO</name>
<dbReference type="PANTHER" id="PTHR11941">
    <property type="entry name" value="ENOYL-COA HYDRATASE-RELATED"/>
    <property type="match status" value="1"/>
</dbReference>
<dbReference type="InterPro" id="IPR001753">
    <property type="entry name" value="Enoyl-CoA_hydra/iso"/>
</dbReference>
<dbReference type="EMBL" id="BAAADN010000025">
    <property type="protein sequence ID" value="GAA0460476.1"/>
    <property type="molecule type" value="Genomic_DNA"/>
</dbReference>
<dbReference type="GO" id="GO:0003824">
    <property type="term" value="F:catalytic activity"/>
    <property type="evidence" value="ECO:0007669"/>
    <property type="project" value="UniProtKB-ARBA"/>
</dbReference>
<reference evidence="1" key="3">
    <citation type="submission" date="2023-12" db="EMBL/GenBank/DDBJ databases">
        <authorList>
            <person name="Sun Q."/>
            <person name="Inoue M."/>
        </authorList>
    </citation>
    <scope>NUCLEOTIDE SEQUENCE</scope>
    <source>
        <strain evidence="1">JCM 12289</strain>
    </source>
</reference>